<evidence type="ECO:0000256" key="18">
    <source>
        <dbReference type="SAM" id="SignalP"/>
    </source>
</evidence>
<evidence type="ECO:0000256" key="15">
    <source>
        <dbReference type="ARBA" id="ARBA00023180"/>
    </source>
</evidence>
<dbReference type="InterPro" id="IPR013320">
    <property type="entry name" value="ConA-like_dom_sf"/>
</dbReference>
<evidence type="ECO:0000256" key="8">
    <source>
        <dbReference type="ARBA" id="ARBA00022734"/>
    </source>
</evidence>
<keyword evidence="11 16" id="KW-0067">ATP-binding</keyword>
<feature type="domain" description="Protein kinase" evidence="19">
    <location>
        <begin position="259"/>
        <end position="502"/>
    </location>
</feature>
<dbReference type="PROSITE" id="PS00108">
    <property type="entry name" value="PROTEIN_KINASE_ST"/>
    <property type="match status" value="1"/>
</dbReference>
<accession>A0A5J5AZA7</accession>
<evidence type="ECO:0000256" key="16">
    <source>
        <dbReference type="PROSITE-ProRule" id="PRU10141"/>
    </source>
</evidence>
<keyword evidence="10" id="KW-0418">Kinase</keyword>
<evidence type="ECO:0000256" key="6">
    <source>
        <dbReference type="ARBA" id="ARBA00022692"/>
    </source>
</evidence>
<dbReference type="Proteomes" id="UP000325577">
    <property type="component" value="Linkage Group LG16"/>
</dbReference>
<protein>
    <recommendedName>
        <fullName evidence="19">Protein kinase domain-containing protein</fullName>
    </recommendedName>
</protein>
<sequence>MLLLYSLFHLCIIIPPATPLNFRFPSITTELNADIRTYRDADISDEGLQLTPEQIWRSGRATYKEPLHLWDKASGKLTDFDTSFSFIINSEGRQSYADGLAFFLVPNGFQIEVASAYCLGFQLIKVSTSTLCVPMPQKIGRLIFLMAKKIELGLEWVDVGFSASTGLYFERHTVTSWNFSSTLQIDQGTKKALVVGLSVGLCVLVVGLALVGIGLWKKRSRAKEEDGFIFDLSMDDEFEKGSGPKKFAYGELARATNNFAEEEKLGEGGFGGVYRGFIREFNSYVAVKRVSRGSKQGLKEYASEVKIISRLRHRNLVQLIGWCHEKGELLLVYEFMPNGSLDFHLFNGKSLLTWAMRYKIVQGLALSLLYLHKEWEQCVVHRDIKASNIMLDSNFNAKLGDFGLARLVDHEKGFQTTVLAGTMGYMAPECVITGKASKESDVYSFGIVALEIACGRKPLISGPKKHKQEWWTGFGTSMEWESFLKQLTKNYVGILMSKRWNV</sequence>
<evidence type="ECO:0000256" key="4">
    <source>
        <dbReference type="ARBA" id="ARBA00022475"/>
    </source>
</evidence>
<comment type="subcellular location">
    <subcellularLocation>
        <location evidence="1">Cell membrane</location>
        <topology evidence="1">Single-pass type I membrane protein</topology>
    </subcellularLocation>
</comment>
<evidence type="ECO:0000256" key="10">
    <source>
        <dbReference type="ARBA" id="ARBA00022777"/>
    </source>
</evidence>
<evidence type="ECO:0000313" key="20">
    <source>
        <dbReference type="EMBL" id="KAA8536373.1"/>
    </source>
</evidence>
<dbReference type="InterPro" id="IPR001220">
    <property type="entry name" value="Legume_lectin_dom"/>
</dbReference>
<keyword evidence="12 17" id="KW-1133">Transmembrane helix</keyword>
<evidence type="ECO:0000256" key="13">
    <source>
        <dbReference type="ARBA" id="ARBA00023136"/>
    </source>
</evidence>
<evidence type="ECO:0000256" key="2">
    <source>
        <dbReference type="ARBA" id="ARBA00008536"/>
    </source>
</evidence>
<gene>
    <name evidence="20" type="ORF">F0562_028851</name>
</gene>
<dbReference type="GO" id="GO:0005524">
    <property type="term" value="F:ATP binding"/>
    <property type="evidence" value="ECO:0007669"/>
    <property type="project" value="UniProtKB-UniRule"/>
</dbReference>
<keyword evidence="4" id="KW-1003">Cell membrane</keyword>
<feature type="chain" id="PRO_5023823693" description="Protein kinase domain-containing protein" evidence="18">
    <location>
        <begin position="20"/>
        <end position="502"/>
    </location>
</feature>
<dbReference type="SUPFAM" id="SSF56112">
    <property type="entry name" value="Protein kinase-like (PK-like)"/>
    <property type="match status" value="1"/>
</dbReference>
<dbReference type="AlphaFoldDB" id="A0A5J5AZA7"/>
<dbReference type="InterPro" id="IPR008271">
    <property type="entry name" value="Ser/Thr_kinase_AS"/>
</dbReference>
<proteinExistence type="inferred from homology"/>
<evidence type="ECO:0000256" key="7">
    <source>
        <dbReference type="ARBA" id="ARBA00022729"/>
    </source>
</evidence>
<dbReference type="FunFam" id="1.10.510.10:FF:000240">
    <property type="entry name" value="Lectin-domain containing receptor kinase A4.3"/>
    <property type="match status" value="1"/>
</dbReference>
<dbReference type="GO" id="GO:0004672">
    <property type="term" value="F:protein kinase activity"/>
    <property type="evidence" value="ECO:0007669"/>
    <property type="project" value="InterPro"/>
</dbReference>
<organism evidence="20 21">
    <name type="scientific">Nyssa sinensis</name>
    <dbReference type="NCBI Taxonomy" id="561372"/>
    <lineage>
        <taxon>Eukaryota</taxon>
        <taxon>Viridiplantae</taxon>
        <taxon>Streptophyta</taxon>
        <taxon>Embryophyta</taxon>
        <taxon>Tracheophyta</taxon>
        <taxon>Spermatophyta</taxon>
        <taxon>Magnoliopsida</taxon>
        <taxon>eudicotyledons</taxon>
        <taxon>Gunneridae</taxon>
        <taxon>Pentapetalae</taxon>
        <taxon>asterids</taxon>
        <taxon>Cornales</taxon>
        <taxon>Nyssaceae</taxon>
        <taxon>Nyssa</taxon>
    </lineage>
</organism>
<comment type="similarity">
    <text evidence="2">In the N-terminal section; belongs to the leguminous lectin family.</text>
</comment>
<evidence type="ECO:0000313" key="21">
    <source>
        <dbReference type="Proteomes" id="UP000325577"/>
    </source>
</evidence>
<evidence type="ECO:0000256" key="9">
    <source>
        <dbReference type="ARBA" id="ARBA00022741"/>
    </source>
</evidence>
<keyword evidence="8" id="KW-0430">Lectin</keyword>
<keyword evidence="7 18" id="KW-0732">Signal</keyword>
<dbReference type="InterPro" id="IPR000719">
    <property type="entry name" value="Prot_kinase_dom"/>
</dbReference>
<dbReference type="PANTHER" id="PTHR27007">
    <property type="match status" value="1"/>
</dbReference>
<feature type="signal peptide" evidence="18">
    <location>
        <begin position="1"/>
        <end position="19"/>
    </location>
</feature>
<dbReference type="GO" id="GO:0005886">
    <property type="term" value="C:plasma membrane"/>
    <property type="evidence" value="ECO:0007669"/>
    <property type="project" value="UniProtKB-SubCell"/>
</dbReference>
<evidence type="ECO:0000259" key="19">
    <source>
        <dbReference type="PROSITE" id="PS50011"/>
    </source>
</evidence>
<dbReference type="EMBL" id="CM018039">
    <property type="protein sequence ID" value="KAA8536373.1"/>
    <property type="molecule type" value="Genomic_DNA"/>
</dbReference>
<dbReference type="InterPro" id="IPR017441">
    <property type="entry name" value="Protein_kinase_ATP_BS"/>
</dbReference>
<dbReference type="Gene3D" id="3.30.200.20">
    <property type="entry name" value="Phosphorylase Kinase, domain 1"/>
    <property type="match status" value="1"/>
</dbReference>
<dbReference type="FunFam" id="3.30.200.20:FF:000168">
    <property type="entry name" value="L-type lectin-domain containing receptor kinase IX.1"/>
    <property type="match status" value="1"/>
</dbReference>
<dbReference type="OrthoDB" id="4062651at2759"/>
<dbReference type="PROSITE" id="PS50011">
    <property type="entry name" value="PROTEIN_KINASE_DOM"/>
    <property type="match status" value="1"/>
</dbReference>
<evidence type="ECO:0000256" key="5">
    <source>
        <dbReference type="ARBA" id="ARBA00022679"/>
    </source>
</evidence>
<dbReference type="SMART" id="SM00220">
    <property type="entry name" value="S_TKc"/>
    <property type="match status" value="1"/>
</dbReference>
<evidence type="ECO:0000256" key="11">
    <source>
        <dbReference type="ARBA" id="ARBA00022840"/>
    </source>
</evidence>
<name>A0A5J5AZA7_9ASTE</name>
<reference evidence="20 21" key="1">
    <citation type="submission" date="2019-09" db="EMBL/GenBank/DDBJ databases">
        <title>A chromosome-level genome assembly of the Chinese tupelo Nyssa sinensis.</title>
        <authorList>
            <person name="Yang X."/>
            <person name="Kang M."/>
            <person name="Yang Y."/>
            <person name="Xiong H."/>
            <person name="Wang M."/>
            <person name="Zhang Z."/>
            <person name="Wang Z."/>
            <person name="Wu H."/>
            <person name="Ma T."/>
            <person name="Liu J."/>
            <person name="Xi Z."/>
        </authorList>
    </citation>
    <scope>NUCLEOTIDE SEQUENCE [LARGE SCALE GENOMIC DNA]</scope>
    <source>
        <strain evidence="20">J267</strain>
        <tissue evidence="20">Leaf</tissue>
    </source>
</reference>
<dbReference type="GO" id="GO:0030246">
    <property type="term" value="F:carbohydrate binding"/>
    <property type="evidence" value="ECO:0007669"/>
    <property type="project" value="UniProtKB-KW"/>
</dbReference>
<dbReference type="GO" id="GO:0002229">
    <property type="term" value="P:defense response to oomycetes"/>
    <property type="evidence" value="ECO:0007669"/>
    <property type="project" value="UniProtKB-ARBA"/>
</dbReference>
<evidence type="ECO:0000256" key="12">
    <source>
        <dbReference type="ARBA" id="ARBA00022989"/>
    </source>
</evidence>
<dbReference type="SUPFAM" id="SSF49899">
    <property type="entry name" value="Concanavalin A-like lectins/glucanases"/>
    <property type="match status" value="1"/>
</dbReference>
<evidence type="ECO:0000256" key="3">
    <source>
        <dbReference type="ARBA" id="ARBA00010217"/>
    </source>
</evidence>
<keyword evidence="14" id="KW-0675">Receptor</keyword>
<keyword evidence="21" id="KW-1185">Reference proteome</keyword>
<evidence type="ECO:0000256" key="14">
    <source>
        <dbReference type="ARBA" id="ARBA00023170"/>
    </source>
</evidence>
<feature type="transmembrane region" description="Helical" evidence="17">
    <location>
        <begin position="192"/>
        <end position="216"/>
    </location>
</feature>
<keyword evidence="13 17" id="KW-0472">Membrane</keyword>
<dbReference type="InterPro" id="IPR011009">
    <property type="entry name" value="Kinase-like_dom_sf"/>
</dbReference>
<dbReference type="InterPro" id="IPR050528">
    <property type="entry name" value="L-type_Lectin-RKs"/>
</dbReference>
<dbReference type="Gene3D" id="1.10.510.10">
    <property type="entry name" value="Transferase(Phosphotransferase) domain 1"/>
    <property type="match status" value="1"/>
</dbReference>
<dbReference type="PROSITE" id="PS00107">
    <property type="entry name" value="PROTEIN_KINASE_ATP"/>
    <property type="match status" value="1"/>
</dbReference>
<keyword evidence="6 17" id="KW-0812">Transmembrane</keyword>
<feature type="binding site" evidence="16">
    <location>
        <position position="288"/>
    </location>
    <ligand>
        <name>ATP</name>
        <dbReference type="ChEBI" id="CHEBI:30616"/>
    </ligand>
</feature>
<dbReference type="Gene3D" id="2.60.120.200">
    <property type="match status" value="2"/>
</dbReference>
<keyword evidence="5" id="KW-0808">Transferase</keyword>
<comment type="similarity">
    <text evidence="3">In the C-terminal section; belongs to the protein kinase superfamily. Ser/Thr protein kinase family.</text>
</comment>
<dbReference type="Pfam" id="PF00139">
    <property type="entry name" value="Lectin_legB"/>
    <property type="match status" value="2"/>
</dbReference>
<keyword evidence="9 16" id="KW-0547">Nucleotide-binding</keyword>
<evidence type="ECO:0000256" key="1">
    <source>
        <dbReference type="ARBA" id="ARBA00004251"/>
    </source>
</evidence>
<keyword evidence="15" id="KW-0325">Glycoprotein</keyword>
<evidence type="ECO:0000256" key="17">
    <source>
        <dbReference type="SAM" id="Phobius"/>
    </source>
</evidence>
<dbReference type="Pfam" id="PF00069">
    <property type="entry name" value="Pkinase"/>
    <property type="match status" value="1"/>
</dbReference>